<dbReference type="Proteomes" id="UP000289738">
    <property type="component" value="Chromosome B10"/>
</dbReference>
<protein>
    <submittedName>
        <fullName evidence="1">Uncharacterized protein</fullName>
    </submittedName>
</protein>
<evidence type="ECO:0000313" key="1">
    <source>
        <dbReference type="EMBL" id="RYQ84871.1"/>
    </source>
</evidence>
<evidence type="ECO:0000313" key="2">
    <source>
        <dbReference type="Proteomes" id="UP000289738"/>
    </source>
</evidence>
<name>A0A444X5D3_ARAHY</name>
<organism evidence="1 2">
    <name type="scientific">Arachis hypogaea</name>
    <name type="common">Peanut</name>
    <dbReference type="NCBI Taxonomy" id="3818"/>
    <lineage>
        <taxon>Eukaryota</taxon>
        <taxon>Viridiplantae</taxon>
        <taxon>Streptophyta</taxon>
        <taxon>Embryophyta</taxon>
        <taxon>Tracheophyta</taxon>
        <taxon>Spermatophyta</taxon>
        <taxon>Magnoliopsida</taxon>
        <taxon>eudicotyledons</taxon>
        <taxon>Gunneridae</taxon>
        <taxon>Pentapetalae</taxon>
        <taxon>rosids</taxon>
        <taxon>fabids</taxon>
        <taxon>Fabales</taxon>
        <taxon>Fabaceae</taxon>
        <taxon>Papilionoideae</taxon>
        <taxon>50 kb inversion clade</taxon>
        <taxon>dalbergioids sensu lato</taxon>
        <taxon>Dalbergieae</taxon>
        <taxon>Pterocarpus clade</taxon>
        <taxon>Arachis</taxon>
    </lineage>
</organism>
<sequence length="82" mass="9601">MCTMEKILQDHVKLDSDTITNDIRPLVEAKTSINVKSIIAEVQSRFNYTVERLPCYQVLACCPNQRLDWRDMNEQKRLPIGY</sequence>
<keyword evidence="2" id="KW-1185">Reference proteome</keyword>
<reference evidence="1 2" key="1">
    <citation type="submission" date="2019-01" db="EMBL/GenBank/DDBJ databases">
        <title>Sequencing of cultivated peanut Arachis hypogaea provides insights into genome evolution and oil improvement.</title>
        <authorList>
            <person name="Chen X."/>
        </authorList>
    </citation>
    <scope>NUCLEOTIDE SEQUENCE [LARGE SCALE GENOMIC DNA]</scope>
    <source>
        <strain evidence="2">cv. Fuhuasheng</strain>
        <tissue evidence="1">Leaves</tissue>
    </source>
</reference>
<dbReference type="EMBL" id="SDMP01000020">
    <property type="protein sequence ID" value="RYQ84871.1"/>
    <property type="molecule type" value="Genomic_DNA"/>
</dbReference>
<comment type="caution">
    <text evidence="1">The sequence shown here is derived from an EMBL/GenBank/DDBJ whole genome shotgun (WGS) entry which is preliminary data.</text>
</comment>
<accession>A0A444X5D3</accession>
<gene>
    <name evidence="1" type="ORF">Ahy_B10g104372</name>
</gene>
<proteinExistence type="predicted"/>
<dbReference type="AlphaFoldDB" id="A0A444X5D3"/>